<keyword evidence="1" id="KW-0808">Transferase</keyword>
<evidence type="ECO:0000256" key="2">
    <source>
        <dbReference type="ARBA" id="ARBA00023315"/>
    </source>
</evidence>
<keyword evidence="2" id="KW-0012">Acyltransferase</keyword>
<accession>A0ABQ8AYA0</accession>
<dbReference type="Proteomes" id="UP000824890">
    <property type="component" value="Unassembled WGS sequence"/>
</dbReference>
<feature type="non-terminal residue" evidence="4">
    <location>
        <position position="1"/>
    </location>
</feature>
<reference evidence="4 5" key="1">
    <citation type="submission" date="2021-05" db="EMBL/GenBank/DDBJ databases">
        <title>Genome Assembly of Synthetic Allotetraploid Brassica napus Reveals Homoeologous Exchanges between Subgenomes.</title>
        <authorList>
            <person name="Davis J.T."/>
        </authorList>
    </citation>
    <scope>NUCLEOTIDE SEQUENCE [LARGE SCALE GENOMIC DNA]</scope>
    <source>
        <strain evidence="5">cv. Da-Ae</strain>
        <tissue evidence="4">Seedling</tissue>
    </source>
</reference>
<dbReference type="EMBL" id="JAGKQM010000012">
    <property type="protein sequence ID" value="KAH0897541.1"/>
    <property type="molecule type" value="Genomic_DNA"/>
</dbReference>
<dbReference type="PANTHER" id="PTHR31625">
    <property type="match status" value="1"/>
</dbReference>
<evidence type="ECO:0000313" key="4">
    <source>
        <dbReference type="EMBL" id="KAH0897541.1"/>
    </source>
</evidence>
<sequence length="402" mass="45195">SLSQLVSISTHSSSLSSSSPSPSHRPHQLGHKRADAVSVTVAESDADFSFLSGYGQRPVSELHNLLPELPVSDASLTAYALQITLFPNSGFSIGVTAHHAVLDGKTTSMFFKAWAHVCKQENRVVSLPETLTPSLDRSLIKDQTGLDEQMIEMSLHLSTFVLAYAYAWTCLVKARGGNGERLVSFLFVGDFRARLDPPLPASFRRRWSSRERMDSSRRSDLGWGRPVKTDVVSIQGEGISMPERRDESGGVEIGMCMKKTDMDIATALFNSVRKHLAYDFHKTSDWSRLIREVNLDSLLKRTRLRSLVPSPRASSVIYTPATRLVLFNPLEKHLIFDIVSALLEFRECHYEVRLFPCLHLSFLTTGSFAKLHSLNMREELKMMQESWCRSLNQNVMDAVRLH</sequence>
<dbReference type="InterPro" id="IPR051504">
    <property type="entry name" value="Plant_metabolite_acyltrans"/>
</dbReference>
<name>A0ABQ8AYA0_BRANA</name>
<dbReference type="Pfam" id="PF02458">
    <property type="entry name" value="Transferase"/>
    <property type="match status" value="1"/>
</dbReference>
<keyword evidence="5" id="KW-1185">Reference proteome</keyword>
<dbReference type="InterPro" id="IPR023213">
    <property type="entry name" value="CAT-like_dom_sf"/>
</dbReference>
<evidence type="ECO:0008006" key="6">
    <source>
        <dbReference type="Google" id="ProtNLM"/>
    </source>
</evidence>
<organism evidence="4 5">
    <name type="scientific">Brassica napus</name>
    <name type="common">Rape</name>
    <dbReference type="NCBI Taxonomy" id="3708"/>
    <lineage>
        <taxon>Eukaryota</taxon>
        <taxon>Viridiplantae</taxon>
        <taxon>Streptophyta</taxon>
        <taxon>Embryophyta</taxon>
        <taxon>Tracheophyta</taxon>
        <taxon>Spermatophyta</taxon>
        <taxon>Magnoliopsida</taxon>
        <taxon>eudicotyledons</taxon>
        <taxon>Gunneridae</taxon>
        <taxon>Pentapetalae</taxon>
        <taxon>rosids</taxon>
        <taxon>malvids</taxon>
        <taxon>Brassicales</taxon>
        <taxon>Brassicaceae</taxon>
        <taxon>Brassiceae</taxon>
        <taxon>Brassica</taxon>
    </lineage>
</organism>
<dbReference type="Gene3D" id="3.30.559.10">
    <property type="entry name" value="Chloramphenicol acetyltransferase-like domain"/>
    <property type="match status" value="2"/>
</dbReference>
<gene>
    <name evidence="4" type="ORF">HID58_047109</name>
</gene>
<feature type="compositionally biased region" description="Low complexity" evidence="3">
    <location>
        <begin position="1"/>
        <end position="22"/>
    </location>
</feature>
<evidence type="ECO:0000313" key="5">
    <source>
        <dbReference type="Proteomes" id="UP000824890"/>
    </source>
</evidence>
<evidence type="ECO:0000256" key="1">
    <source>
        <dbReference type="ARBA" id="ARBA00022679"/>
    </source>
</evidence>
<proteinExistence type="predicted"/>
<feature type="region of interest" description="Disordered" evidence="3">
    <location>
        <begin position="1"/>
        <end position="36"/>
    </location>
</feature>
<comment type="caution">
    <text evidence="4">The sequence shown here is derived from an EMBL/GenBank/DDBJ whole genome shotgun (WGS) entry which is preliminary data.</text>
</comment>
<protein>
    <recommendedName>
        <fullName evidence="6">Phenolic glucoside malonyltransferase 2</fullName>
    </recommendedName>
</protein>
<evidence type="ECO:0000256" key="3">
    <source>
        <dbReference type="SAM" id="MobiDB-lite"/>
    </source>
</evidence>